<gene>
    <name evidence="2" type="ORF">QQZ08_010310</name>
</gene>
<reference evidence="2 3" key="1">
    <citation type="journal article" date="2025" name="Microbiol. Resour. Announc.">
        <title>Draft genome sequences for Neonectria magnoliae and Neonectria punicea, canker pathogens of Liriodendron tulipifera and Acer saccharum in West Virginia.</title>
        <authorList>
            <person name="Petronek H.M."/>
            <person name="Kasson M.T."/>
            <person name="Metheny A.M."/>
            <person name="Stauder C.M."/>
            <person name="Lovett B."/>
            <person name="Lynch S.C."/>
            <person name="Garnas J.R."/>
            <person name="Kasson L.R."/>
            <person name="Stajich J.E."/>
        </authorList>
    </citation>
    <scope>NUCLEOTIDE SEQUENCE [LARGE SCALE GENOMIC DNA]</scope>
    <source>
        <strain evidence="2 3">NRRL 64651</strain>
    </source>
</reference>
<evidence type="ECO:0000313" key="3">
    <source>
        <dbReference type="Proteomes" id="UP001498421"/>
    </source>
</evidence>
<proteinExistence type="predicted"/>
<accession>A0ABR1HIQ5</accession>
<feature type="region of interest" description="Disordered" evidence="1">
    <location>
        <begin position="119"/>
        <end position="171"/>
    </location>
</feature>
<protein>
    <submittedName>
        <fullName evidence="2">Uncharacterized protein</fullName>
    </submittedName>
</protein>
<dbReference type="Proteomes" id="UP001498421">
    <property type="component" value="Unassembled WGS sequence"/>
</dbReference>
<comment type="caution">
    <text evidence="2">The sequence shown here is derived from an EMBL/GenBank/DDBJ whole genome shotgun (WGS) entry which is preliminary data.</text>
</comment>
<sequence>MPMRENTPSFPQWLSIEIGVLAGRLCFDYSEYAPLVAWLGIDQETESSRQLPNGPSQETVTVARGLFIDQPLKFLMEWLTYRRQTLDIMHTPMGYVCQRRNLHSDHSFFISATASRHVDEAPPGAQGGTVAGSTKWATRSSDDDSDWGEVDDDLALPGSGQMKQRLEVADV</sequence>
<feature type="compositionally biased region" description="Acidic residues" evidence="1">
    <location>
        <begin position="143"/>
        <end position="154"/>
    </location>
</feature>
<organism evidence="2 3">
    <name type="scientific">Neonectria magnoliae</name>
    <dbReference type="NCBI Taxonomy" id="2732573"/>
    <lineage>
        <taxon>Eukaryota</taxon>
        <taxon>Fungi</taxon>
        <taxon>Dikarya</taxon>
        <taxon>Ascomycota</taxon>
        <taxon>Pezizomycotina</taxon>
        <taxon>Sordariomycetes</taxon>
        <taxon>Hypocreomycetidae</taxon>
        <taxon>Hypocreales</taxon>
        <taxon>Nectriaceae</taxon>
        <taxon>Neonectria</taxon>
    </lineage>
</organism>
<keyword evidence="3" id="KW-1185">Reference proteome</keyword>
<evidence type="ECO:0000313" key="2">
    <source>
        <dbReference type="EMBL" id="KAK7420618.1"/>
    </source>
</evidence>
<dbReference type="EMBL" id="JAZAVK010000132">
    <property type="protein sequence ID" value="KAK7420618.1"/>
    <property type="molecule type" value="Genomic_DNA"/>
</dbReference>
<name>A0ABR1HIQ5_9HYPO</name>
<evidence type="ECO:0000256" key="1">
    <source>
        <dbReference type="SAM" id="MobiDB-lite"/>
    </source>
</evidence>